<proteinExistence type="predicted"/>
<dbReference type="EMBL" id="FTOL01000001">
    <property type="protein sequence ID" value="SIS70465.1"/>
    <property type="molecule type" value="Genomic_DNA"/>
</dbReference>
<reference evidence="3" key="1">
    <citation type="submission" date="2017-01" db="EMBL/GenBank/DDBJ databases">
        <authorList>
            <person name="Varghese N."/>
            <person name="Submissions S."/>
        </authorList>
    </citation>
    <scope>NUCLEOTIDE SEQUENCE [LARGE SCALE GENOMIC DNA]</scope>
    <source>
        <strain evidence="3">DSM 18017</strain>
    </source>
</reference>
<dbReference type="Proteomes" id="UP000186744">
    <property type="component" value="Unassembled WGS sequence"/>
</dbReference>
<protein>
    <submittedName>
        <fullName evidence="2">Uncharacterized protein</fullName>
    </submittedName>
</protein>
<evidence type="ECO:0000313" key="2">
    <source>
        <dbReference type="EMBL" id="SIS70465.1"/>
    </source>
</evidence>
<gene>
    <name evidence="2" type="ORF">SAMN05421786_1011118</name>
</gene>
<keyword evidence="1" id="KW-0812">Transmembrane</keyword>
<evidence type="ECO:0000313" key="3">
    <source>
        <dbReference type="Proteomes" id="UP000186744"/>
    </source>
</evidence>
<feature type="transmembrane region" description="Helical" evidence="1">
    <location>
        <begin position="12"/>
        <end position="36"/>
    </location>
</feature>
<accession>A0A1N7L9E4</accession>
<sequence>MLIKVNVKAAIRFILGEIPGFFIFVCLNYSSFYLFYEGPPLGGSLYIL</sequence>
<organism evidence="2 3">
    <name type="scientific">Chryseobacterium ureilyticum</name>
    <dbReference type="NCBI Taxonomy" id="373668"/>
    <lineage>
        <taxon>Bacteria</taxon>
        <taxon>Pseudomonadati</taxon>
        <taxon>Bacteroidota</taxon>
        <taxon>Flavobacteriia</taxon>
        <taxon>Flavobacteriales</taxon>
        <taxon>Weeksellaceae</taxon>
        <taxon>Chryseobacterium group</taxon>
        <taxon>Chryseobacterium</taxon>
    </lineage>
</organism>
<keyword evidence="1" id="KW-0472">Membrane</keyword>
<evidence type="ECO:0000256" key="1">
    <source>
        <dbReference type="SAM" id="Phobius"/>
    </source>
</evidence>
<keyword evidence="3" id="KW-1185">Reference proteome</keyword>
<keyword evidence="1" id="KW-1133">Transmembrane helix</keyword>
<name>A0A1N7L9E4_9FLAO</name>
<dbReference type="AlphaFoldDB" id="A0A1N7L9E4"/>